<evidence type="ECO:0000256" key="4">
    <source>
        <dbReference type="ARBA" id="ARBA00023015"/>
    </source>
</evidence>
<dbReference type="InterPro" id="IPR025944">
    <property type="entry name" value="Sigma_54_int_dom_CS"/>
</dbReference>
<dbReference type="Pfam" id="PF25601">
    <property type="entry name" value="AAA_lid_14"/>
    <property type="match status" value="1"/>
</dbReference>
<keyword evidence="3" id="KW-0902">Two-component regulatory system</keyword>
<dbReference type="GO" id="GO:0000160">
    <property type="term" value="P:phosphorelay signal transduction system"/>
    <property type="evidence" value="ECO:0007669"/>
    <property type="project" value="UniProtKB-KW"/>
</dbReference>
<evidence type="ECO:0000259" key="8">
    <source>
        <dbReference type="PROSITE" id="PS50045"/>
    </source>
</evidence>
<dbReference type="SUPFAM" id="SSF52540">
    <property type="entry name" value="P-loop containing nucleoside triphosphate hydrolases"/>
    <property type="match status" value="1"/>
</dbReference>
<evidence type="ECO:0000256" key="6">
    <source>
        <dbReference type="ARBA" id="ARBA00023159"/>
    </source>
</evidence>
<dbReference type="GO" id="GO:0043565">
    <property type="term" value="F:sequence-specific DNA binding"/>
    <property type="evidence" value="ECO:0007669"/>
    <property type="project" value="InterPro"/>
</dbReference>
<dbReference type="InterPro" id="IPR027417">
    <property type="entry name" value="P-loop_NTPase"/>
</dbReference>
<proteinExistence type="predicted"/>
<dbReference type="RefSeq" id="WP_146795722.1">
    <property type="nucleotide sequence ID" value="NZ_BARC01000003.1"/>
</dbReference>
<dbReference type="InterPro" id="IPR003593">
    <property type="entry name" value="AAA+_ATPase"/>
</dbReference>
<dbReference type="InterPro" id="IPR009057">
    <property type="entry name" value="Homeodomain-like_sf"/>
</dbReference>
<dbReference type="EMBL" id="BJUZ01000002">
    <property type="protein sequence ID" value="GEK93699.1"/>
    <property type="molecule type" value="Genomic_DNA"/>
</dbReference>
<dbReference type="PANTHER" id="PTHR32071:SF38">
    <property type="entry name" value="PSP OPERON TRANSCRIPTIONAL ACTIVATOR"/>
    <property type="match status" value="1"/>
</dbReference>
<evidence type="ECO:0000256" key="1">
    <source>
        <dbReference type="ARBA" id="ARBA00022741"/>
    </source>
</evidence>
<keyword evidence="6" id="KW-0010">Activator</keyword>
<dbReference type="InterPro" id="IPR002078">
    <property type="entry name" value="Sigma_54_int"/>
</dbReference>
<name>A0A511AZQ9_9PROT</name>
<reference evidence="9 10" key="1">
    <citation type="submission" date="2019-07" db="EMBL/GenBank/DDBJ databases">
        <title>Whole genome shotgun sequence of Gluconobacter wancherniae NBRC 103581.</title>
        <authorList>
            <person name="Hosoyama A."/>
            <person name="Uohara A."/>
            <person name="Ohji S."/>
            <person name="Ichikawa N."/>
        </authorList>
    </citation>
    <scope>NUCLEOTIDE SEQUENCE [LARGE SCALE GENOMIC DNA]</scope>
    <source>
        <strain evidence="9 10">NBRC 103581</strain>
    </source>
</reference>
<evidence type="ECO:0000256" key="7">
    <source>
        <dbReference type="ARBA" id="ARBA00023163"/>
    </source>
</evidence>
<dbReference type="InterPro" id="IPR014317">
    <property type="entry name" value="Transcription_activator_PspF"/>
</dbReference>
<dbReference type="PROSITE" id="PS50045">
    <property type="entry name" value="SIGMA54_INTERACT_4"/>
    <property type="match status" value="1"/>
</dbReference>
<organism evidence="9 10">
    <name type="scientific">Gluconobacter wancherniae NBRC 103581</name>
    <dbReference type="NCBI Taxonomy" id="656744"/>
    <lineage>
        <taxon>Bacteria</taxon>
        <taxon>Pseudomonadati</taxon>
        <taxon>Pseudomonadota</taxon>
        <taxon>Alphaproteobacteria</taxon>
        <taxon>Acetobacterales</taxon>
        <taxon>Acetobacteraceae</taxon>
        <taxon>Gluconobacter</taxon>
    </lineage>
</organism>
<feature type="domain" description="Sigma-54 factor interaction" evidence="8">
    <location>
        <begin position="13"/>
        <end position="243"/>
    </location>
</feature>
<dbReference type="SMART" id="SM00382">
    <property type="entry name" value="AAA"/>
    <property type="match status" value="1"/>
</dbReference>
<evidence type="ECO:0000256" key="2">
    <source>
        <dbReference type="ARBA" id="ARBA00022840"/>
    </source>
</evidence>
<dbReference type="Pfam" id="PF00158">
    <property type="entry name" value="Sigma54_activat"/>
    <property type="match status" value="1"/>
</dbReference>
<dbReference type="Gene3D" id="3.40.50.300">
    <property type="entry name" value="P-loop containing nucleotide triphosphate hydrolases"/>
    <property type="match status" value="1"/>
</dbReference>
<dbReference type="NCBIfam" id="TIGR02974">
    <property type="entry name" value="phageshock_pspF"/>
    <property type="match status" value="1"/>
</dbReference>
<dbReference type="InterPro" id="IPR025943">
    <property type="entry name" value="Sigma_54_int_dom_ATP-bd_2"/>
</dbReference>
<accession>A0A511AZQ9</accession>
<keyword evidence="4" id="KW-0805">Transcription regulation</keyword>
<evidence type="ECO:0000313" key="10">
    <source>
        <dbReference type="Proteomes" id="UP000321230"/>
    </source>
</evidence>
<dbReference type="Proteomes" id="UP000321230">
    <property type="component" value="Unassembled WGS sequence"/>
</dbReference>
<dbReference type="GO" id="GO:0005524">
    <property type="term" value="F:ATP binding"/>
    <property type="evidence" value="ECO:0007669"/>
    <property type="project" value="UniProtKB-KW"/>
</dbReference>
<evidence type="ECO:0000313" key="9">
    <source>
        <dbReference type="EMBL" id="GEK93699.1"/>
    </source>
</evidence>
<dbReference type="OrthoDB" id="9770562at2"/>
<dbReference type="SUPFAM" id="SSF46689">
    <property type="entry name" value="Homeodomain-like"/>
    <property type="match status" value="1"/>
</dbReference>
<evidence type="ECO:0000256" key="5">
    <source>
        <dbReference type="ARBA" id="ARBA00023125"/>
    </source>
</evidence>
<dbReference type="Pfam" id="PF02954">
    <property type="entry name" value="HTH_8"/>
    <property type="match status" value="1"/>
</dbReference>
<keyword evidence="10" id="KW-1185">Reference proteome</keyword>
<keyword evidence="5" id="KW-0238">DNA-binding</keyword>
<dbReference type="InterPro" id="IPR058031">
    <property type="entry name" value="AAA_lid_NorR"/>
</dbReference>
<dbReference type="PANTHER" id="PTHR32071">
    <property type="entry name" value="TRANSCRIPTIONAL REGULATORY PROTEIN"/>
    <property type="match status" value="1"/>
</dbReference>
<sequence>MARSTDPDEVPTPLGRSPAFLSMLDHVSRLAPLRRPVLVIGERGTGKELVAARLALLSERWDRPLVKLNCAALPEALLDSELFGHEAGAFTGAQKRRQSRFERADGGTLFLDEIATASLAVQEKLLRVIEYGSFERVGGNETIRVDVRIIGATNADLPAMARQGTFRADLLDRLAFDVVNIPPLRARKEDIALLAGHFATRMSSELGRDLFAGFTNRGMSVLEGHGWPGNVRELRNVVERSVYRMERPERALDEIVLDPFVVPDWQSKQGESLSVERSQDIVSGASGEAHGFPLDFAEVIKGHERHLLEAALRDAQFSQRRAAELLGLTYYQFRHHLRLHGLADKESRKALDRKE</sequence>
<protein>
    <submittedName>
        <fullName evidence="9">PSP operon transcriptional activator</fullName>
    </submittedName>
</protein>
<dbReference type="AlphaFoldDB" id="A0A511AZQ9"/>
<dbReference type="FunFam" id="3.40.50.300:FF:000006">
    <property type="entry name" value="DNA-binding transcriptional regulator NtrC"/>
    <property type="match status" value="1"/>
</dbReference>
<dbReference type="CDD" id="cd00009">
    <property type="entry name" value="AAA"/>
    <property type="match status" value="1"/>
</dbReference>
<keyword evidence="7" id="KW-0804">Transcription</keyword>
<keyword evidence="2" id="KW-0067">ATP-binding</keyword>
<comment type="caution">
    <text evidence="9">The sequence shown here is derived from an EMBL/GenBank/DDBJ whole genome shotgun (WGS) entry which is preliminary data.</text>
</comment>
<dbReference type="PROSITE" id="PS00688">
    <property type="entry name" value="SIGMA54_INTERACT_3"/>
    <property type="match status" value="1"/>
</dbReference>
<keyword evidence="1" id="KW-0547">Nucleotide-binding</keyword>
<dbReference type="InterPro" id="IPR002197">
    <property type="entry name" value="HTH_Fis"/>
</dbReference>
<dbReference type="GO" id="GO:0006355">
    <property type="term" value="P:regulation of DNA-templated transcription"/>
    <property type="evidence" value="ECO:0007669"/>
    <property type="project" value="InterPro"/>
</dbReference>
<dbReference type="PROSITE" id="PS00676">
    <property type="entry name" value="SIGMA54_INTERACT_2"/>
    <property type="match status" value="1"/>
</dbReference>
<evidence type="ECO:0000256" key="3">
    <source>
        <dbReference type="ARBA" id="ARBA00023012"/>
    </source>
</evidence>
<gene>
    <name evidence="9" type="ORF">GWA01_14690</name>
</gene>
<dbReference type="Gene3D" id="1.10.8.60">
    <property type="match status" value="1"/>
</dbReference>